<keyword evidence="5" id="KW-1185">Reference proteome</keyword>
<feature type="domain" description="Apple" evidence="3">
    <location>
        <begin position="81"/>
        <end position="155"/>
    </location>
</feature>
<keyword evidence="2" id="KW-1015">Disulfide bond</keyword>
<dbReference type="Pfam" id="PF00024">
    <property type="entry name" value="PAN_1"/>
    <property type="match status" value="1"/>
</dbReference>
<gene>
    <name evidence="4" type="ORF">EVOR1521_LOCUS4791</name>
</gene>
<evidence type="ECO:0000256" key="1">
    <source>
        <dbReference type="ARBA" id="ARBA00022737"/>
    </source>
</evidence>
<reference evidence="4" key="1">
    <citation type="submission" date="2023-08" db="EMBL/GenBank/DDBJ databases">
        <authorList>
            <person name="Chen Y."/>
            <person name="Shah S."/>
            <person name="Dougan E. K."/>
            <person name="Thang M."/>
            <person name="Chan C."/>
        </authorList>
    </citation>
    <scope>NUCLEOTIDE SEQUENCE</scope>
</reference>
<proteinExistence type="predicted"/>
<comment type="caution">
    <text evidence="4">The sequence shown here is derived from an EMBL/GenBank/DDBJ whole genome shotgun (WGS) entry which is preliminary data.</text>
</comment>
<dbReference type="SMART" id="SM00223">
    <property type="entry name" value="APPLE"/>
    <property type="match status" value="1"/>
</dbReference>
<dbReference type="Pfam" id="PF14295">
    <property type="entry name" value="PAN_4"/>
    <property type="match status" value="1"/>
</dbReference>
<protein>
    <recommendedName>
        <fullName evidence="3">Apple domain-containing protein</fullName>
    </recommendedName>
</protein>
<accession>A0AA36HUW1</accession>
<dbReference type="CDD" id="cd01100">
    <property type="entry name" value="APPLE_Factor_XI_like"/>
    <property type="match status" value="1"/>
</dbReference>
<dbReference type="AlphaFoldDB" id="A0AA36HUW1"/>
<keyword evidence="1" id="KW-0677">Repeat</keyword>
<sequence>MAGAEDSDLETRQLHLEANEVLIPKEDAREVEASRFKVTRRSLLLALCLGLVLLVPVRKNVQAVVSQLLQLDEEPPEDMPCFVQGVYYHHPAMMAGELETYQPSPEACQVECKKEPRCLHFTYWPDGGCLLTTSVSTLKASGLGYSDALSGPKDCDDLVHFQREFHTGTVFCDEHPIWEGATASHAVCRRRCNNNENCAWYSYWHSG</sequence>
<dbReference type="SUPFAM" id="SSF57414">
    <property type="entry name" value="Hairpin loop containing domain-like"/>
    <property type="match status" value="1"/>
</dbReference>
<dbReference type="GO" id="GO:0005576">
    <property type="term" value="C:extracellular region"/>
    <property type="evidence" value="ECO:0007669"/>
    <property type="project" value="InterPro"/>
</dbReference>
<feature type="non-terminal residue" evidence="4">
    <location>
        <position position="207"/>
    </location>
</feature>
<dbReference type="InterPro" id="IPR003609">
    <property type="entry name" value="Pan_app"/>
</dbReference>
<dbReference type="EMBL" id="CAUJNA010000327">
    <property type="protein sequence ID" value="CAJ1375531.1"/>
    <property type="molecule type" value="Genomic_DNA"/>
</dbReference>
<dbReference type="InterPro" id="IPR000177">
    <property type="entry name" value="Apple"/>
</dbReference>
<dbReference type="GO" id="GO:0006508">
    <property type="term" value="P:proteolysis"/>
    <property type="evidence" value="ECO:0007669"/>
    <property type="project" value="InterPro"/>
</dbReference>
<evidence type="ECO:0000259" key="3">
    <source>
        <dbReference type="SMART" id="SM00223"/>
    </source>
</evidence>
<evidence type="ECO:0000313" key="4">
    <source>
        <dbReference type="EMBL" id="CAJ1375531.1"/>
    </source>
</evidence>
<dbReference type="Proteomes" id="UP001178507">
    <property type="component" value="Unassembled WGS sequence"/>
</dbReference>
<evidence type="ECO:0000256" key="2">
    <source>
        <dbReference type="ARBA" id="ARBA00023157"/>
    </source>
</evidence>
<organism evidence="4 5">
    <name type="scientific">Effrenium voratum</name>
    <dbReference type="NCBI Taxonomy" id="2562239"/>
    <lineage>
        <taxon>Eukaryota</taxon>
        <taxon>Sar</taxon>
        <taxon>Alveolata</taxon>
        <taxon>Dinophyceae</taxon>
        <taxon>Suessiales</taxon>
        <taxon>Symbiodiniaceae</taxon>
        <taxon>Effrenium</taxon>
    </lineage>
</organism>
<dbReference type="Gene3D" id="3.50.4.10">
    <property type="entry name" value="Hepatocyte Growth Factor"/>
    <property type="match status" value="1"/>
</dbReference>
<evidence type="ECO:0000313" key="5">
    <source>
        <dbReference type="Proteomes" id="UP001178507"/>
    </source>
</evidence>
<name>A0AA36HUW1_9DINO</name>